<dbReference type="InterPro" id="IPR011990">
    <property type="entry name" value="TPR-like_helical_dom_sf"/>
</dbReference>
<reference evidence="1" key="1">
    <citation type="journal article" date="2015" name="Nature">
        <title>Complex archaea that bridge the gap between prokaryotes and eukaryotes.</title>
        <authorList>
            <person name="Spang A."/>
            <person name="Saw J.H."/>
            <person name="Jorgensen S.L."/>
            <person name="Zaremba-Niedzwiedzka K."/>
            <person name="Martijn J."/>
            <person name="Lind A.E."/>
            <person name="van Eijk R."/>
            <person name="Schleper C."/>
            <person name="Guy L."/>
            <person name="Ettema T.J."/>
        </authorList>
    </citation>
    <scope>NUCLEOTIDE SEQUENCE</scope>
</reference>
<accession>A0A0F9G6X1</accession>
<feature type="non-terminal residue" evidence="1">
    <location>
        <position position="198"/>
    </location>
</feature>
<dbReference type="Gene3D" id="1.25.40.10">
    <property type="entry name" value="Tetratricopeptide repeat domain"/>
    <property type="match status" value="1"/>
</dbReference>
<comment type="caution">
    <text evidence="1">The sequence shown here is derived from an EMBL/GenBank/DDBJ whole genome shotgun (WGS) entry which is preliminary data.</text>
</comment>
<organism evidence="1">
    <name type="scientific">marine sediment metagenome</name>
    <dbReference type="NCBI Taxonomy" id="412755"/>
    <lineage>
        <taxon>unclassified sequences</taxon>
        <taxon>metagenomes</taxon>
        <taxon>ecological metagenomes</taxon>
    </lineage>
</organism>
<dbReference type="Pfam" id="PF08238">
    <property type="entry name" value="Sel1"/>
    <property type="match status" value="3"/>
</dbReference>
<dbReference type="InterPro" id="IPR050767">
    <property type="entry name" value="Sel1_AlgK"/>
</dbReference>
<dbReference type="PANTHER" id="PTHR11102:SF160">
    <property type="entry name" value="ERAD-ASSOCIATED E3 UBIQUITIN-PROTEIN LIGASE COMPONENT HRD3"/>
    <property type="match status" value="1"/>
</dbReference>
<dbReference type="AlphaFoldDB" id="A0A0F9G6X1"/>
<proteinExistence type="predicted"/>
<protein>
    <recommendedName>
        <fullName evidence="2">Sel1 repeat family protein</fullName>
    </recommendedName>
</protein>
<dbReference type="PANTHER" id="PTHR11102">
    <property type="entry name" value="SEL-1-LIKE PROTEIN"/>
    <property type="match status" value="1"/>
</dbReference>
<sequence>MSVYKKAKDLIDNQKYEDAVELIKPLAQAGDREAQFLMGSLFQASADVEWSDSKRWLESAAKQDHPEAIYYLAITRFDSKKDAVMIGTCESEDDRRAVYRAAELGSMNAQRDLGCFLATGDNGFPKDEVEGRKWYSMAAQQGHVDAQFNVGLMILLGEGGIGEVSKGISWLEKAAASNTLDPASESAAGVLADSYRQG</sequence>
<name>A0A0F9G6X1_9ZZZZ</name>
<dbReference type="EMBL" id="LAZR01018886">
    <property type="protein sequence ID" value="KKL94589.1"/>
    <property type="molecule type" value="Genomic_DNA"/>
</dbReference>
<dbReference type="SMART" id="SM00671">
    <property type="entry name" value="SEL1"/>
    <property type="match status" value="3"/>
</dbReference>
<gene>
    <name evidence="1" type="ORF">LCGC14_1863150</name>
</gene>
<evidence type="ECO:0000313" key="1">
    <source>
        <dbReference type="EMBL" id="KKL94589.1"/>
    </source>
</evidence>
<dbReference type="SUPFAM" id="SSF81901">
    <property type="entry name" value="HCP-like"/>
    <property type="match status" value="1"/>
</dbReference>
<dbReference type="InterPro" id="IPR006597">
    <property type="entry name" value="Sel1-like"/>
</dbReference>
<evidence type="ECO:0008006" key="2">
    <source>
        <dbReference type="Google" id="ProtNLM"/>
    </source>
</evidence>